<dbReference type="PROSITE" id="PS50102">
    <property type="entry name" value="RRM"/>
    <property type="match status" value="1"/>
</dbReference>
<dbReference type="SUPFAM" id="SSF54928">
    <property type="entry name" value="RNA-binding domain, RBD"/>
    <property type="match status" value="2"/>
</dbReference>
<dbReference type="GeneID" id="28901581"/>
<dbReference type="RefSeq" id="XP_018186053.1">
    <property type="nucleotide sequence ID" value="XM_018336444.1"/>
</dbReference>
<dbReference type="CDD" id="cd00590">
    <property type="entry name" value="RRM_SF"/>
    <property type="match status" value="1"/>
</dbReference>
<dbReference type="Gene3D" id="3.30.70.330">
    <property type="match status" value="2"/>
</dbReference>
<protein>
    <recommendedName>
        <fullName evidence="4">RRM domain-containing protein</fullName>
    </recommendedName>
</protein>
<dbReference type="PANTHER" id="PTHR21245">
    <property type="entry name" value="HETEROGENEOUS NUCLEAR RIBONUCLEOPROTEIN"/>
    <property type="match status" value="1"/>
</dbReference>
<feature type="compositionally biased region" description="Polar residues" evidence="3">
    <location>
        <begin position="182"/>
        <end position="193"/>
    </location>
</feature>
<evidence type="ECO:0000313" key="5">
    <source>
        <dbReference type="EMBL" id="KZF20498.1"/>
    </source>
</evidence>
<keyword evidence="6" id="KW-1185">Reference proteome</keyword>
<feature type="domain" description="RRM" evidence="4">
    <location>
        <begin position="218"/>
        <end position="258"/>
    </location>
</feature>
<proteinExistence type="predicted"/>
<dbReference type="STRING" id="1328760.A0A165AHU2"/>
<dbReference type="Pfam" id="PF00076">
    <property type="entry name" value="RRM_1"/>
    <property type="match status" value="2"/>
</dbReference>
<dbReference type="SMART" id="SM00360">
    <property type="entry name" value="RRM"/>
    <property type="match status" value="2"/>
</dbReference>
<evidence type="ECO:0000256" key="2">
    <source>
        <dbReference type="PROSITE-ProRule" id="PRU00176"/>
    </source>
</evidence>
<dbReference type="InterPro" id="IPR035979">
    <property type="entry name" value="RBD_domain_sf"/>
</dbReference>
<keyword evidence="1 2" id="KW-0694">RNA-binding</keyword>
<dbReference type="InterPro" id="IPR000504">
    <property type="entry name" value="RRM_dom"/>
</dbReference>
<evidence type="ECO:0000313" key="6">
    <source>
        <dbReference type="Proteomes" id="UP000076632"/>
    </source>
</evidence>
<gene>
    <name evidence="5" type="ORF">L228DRAFT_29236</name>
</gene>
<evidence type="ECO:0000256" key="1">
    <source>
        <dbReference type="ARBA" id="ARBA00022884"/>
    </source>
</evidence>
<name>A0A165AHU2_XYLHT</name>
<dbReference type="GO" id="GO:0003723">
    <property type="term" value="F:RNA binding"/>
    <property type="evidence" value="ECO:0007669"/>
    <property type="project" value="UniProtKB-UniRule"/>
</dbReference>
<sequence length="268" mass="30545">MRFCCKVSIMSRLPFKTKTDHSSLSSARTDEQLERSVTEAFKEYGNVYVKIRRDNNMMPFAFCQYETVQSARAAIQFGKNRLIDGRRCRTEPARVNRSLYMSKVLGGRITNQEAHSVLQRFGPIEKTWEASPTEQEIYQLPDGIWVKFAYYQACRDAQSAFRDDQEYRLDQPPTPPDAPSKQGRSMYSLTSSPFKEPSPGAIKYWERQAIAKKNEDVCTVFVGDIPSEVTQEEIIDFFGQYGCVVSAQIISRPSANGKIVNNEPLLSC</sequence>
<evidence type="ECO:0000259" key="4">
    <source>
        <dbReference type="PROSITE" id="PS50102"/>
    </source>
</evidence>
<dbReference type="InParanoid" id="A0A165AHU2"/>
<dbReference type="InterPro" id="IPR012677">
    <property type="entry name" value="Nucleotide-bd_a/b_plait_sf"/>
</dbReference>
<dbReference type="AlphaFoldDB" id="A0A165AHU2"/>
<dbReference type="OrthoDB" id="410044at2759"/>
<organism evidence="5 6">
    <name type="scientific">Xylona heveae (strain CBS 132557 / TC161)</name>
    <dbReference type="NCBI Taxonomy" id="1328760"/>
    <lineage>
        <taxon>Eukaryota</taxon>
        <taxon>Fungi</taxon>
        <taxon>Dikarya</taxon>
        <taxon>Ascomycota</taxon>
        <taxon>Pezizomycotina</taxon>
        <taxon>Xylonomycetes</taxon>
        <taxon>Xylonales</taxon>
        <taxon>Xylonaceae</taxon>
        <taxon>Xylona</taxon>
    </lineage>
</organism>
<dbReference type="Proteomes" id="UP000076632">
    <property type="component" value="Unassembled WGS sequence"/>
</dbReference>
<reference evidence="5 6" key="1">
    <citation type="journal article" date="2016" name="Fungal Biol.">
        <title>The genome of Xylona heveae provides a window into fungal endophytism.</title>
        <authorList>
            <person name="Gazis R."/>
            <person name="Kuo A."/>
            <person name="Riley R."/>
            <person name="LaButti K."/>
            <person name="Lipzen A."/>
            <person name="Lin J."/>
            <person name="Amirebrahimi M."/>
            <person name="Hesse C.N."/>
            <person name="Spatafora J.W."/>
            <person name="Henrissat B."/>
            <person name="Hainaut M."/>
            <person name="Grigoriev I.V."/>
            <person name="Hibbett D.S."/>
        </authorList>
    </citation>
    <scope>NUCLEOTIDE SEQUENCE [LARGE SCALE GENOMIC DNA]</scope>
    <source>
        <strain evidence="5 6">TC161</strain>
    </source>
</reference>
<accession>A0A165AHU2</accession>
<feature type="region of interest" description="Disordered" evidence="3">
    <location>
        <begin position="164"/>
        <end position="195"/>
    </location>
</feature>
<evidence type="ECO:0000256" key="3">
    <source>
        <dbReference type="SAM" id="MobiDB-lite"/>
    </source>
</evidence>
<dbReference type="EMBL" id="KV407463">
    <property type="protein sequence ID" value="KZF20498.1"/>
    <property type="molecule type" value="Genomic_DNA"/>
</dbReference>